<name>A0ABN9XNK1_9DINO</name>
<sequence>MAMIDVARPLWPGAFDQEIAELAQQELQNSAPGFVGHACLTETSQGAGAKCRAFVAACAGGPTPADPDLDANLGLLGASELGDEQKEELAKLQGQLKQLRRTTVKFFSLPSVGAASGAECAVAQLQCARGALSLGHRFARKKTDVRALILSAELFPPNIAKQGVEARLSEQVACDEAKFKRVVEFFAQKRQKDDIPIPLDGRSRANRRVIESFEKKFESGGSHSRVECWLVHEQPGKKEDPRPPARARSYTKNNKETAIFSMPLKGPQKLPRMNYETKTSILGAASCASVDAVNSARLPRLQGGVDSKGHPFSYSEVKPISLWQTIMEHQKVTRIVDFTPGSGALAVAASGAMECEGVASNDAHRDWLDSIVDRCAMCKAGHEDGRAQQLGGDAEFAKKASKFFRRSHD</sequence>
<comment type="caution">
    <text evidence="2">The sequence shown here is derived from an EMBL/GenBank/DDBJ whole genome shotgun (WGS) entry which is preliminary data.</text>
</comment>
<protein>
    <submittedName>
        <fullName evidence="2">Uncharacterized protein</fullName>
    </submittedName>
</protein>
<accession>A0ABN9XNK1</accession>
<keyword evidence="3" id="KW-1185">Reference proteome</keyword>
<feature type="region of interest" description="Disordered" evidence="1">
    <location>
        <begin position="234"/>
        <end position="253"/>
    </location>
</feature>
<dbReference type="Proteomes" id="UP001189429">
    <property type="component" value="Unassembled WGS sequence"/>
</dbReference>
<reference evidence="2" key="1">
    <citation type="submission" date="2023-10" db="EMBL/GenBank/DDBJ databases">
        <authorList>
            <person name="Chen Y."/>
            <person name="Shah S."/>
            <person name="Dougan E. K."/>
            <person name="Thang M."/>
            <person name="Chan C."/>
        </authorList>
    </citation>
    <scope>NUCLEOTIDE SEQUENCE [LARGE SCALE GENOMIC DNA]</scope>
</reference>
<dbReference type="EMBL" id="CAUYUJ010020936">
    <property type="protein sequence ID" value="CAK0901483.1"/>
    <property type="molecule type" value="Genomic_DNA"/>
</dbReference>
<feature type="compositionally biased region" description="Basic and acidic residues" evidence="1">
    <location>
        <begin position="234"/>
        <end position="243"/>
    </location>
</feature>
<proteinExistence type="predicted"/>
<organism evidence="2 3">
    <name type="scientific">Prorocentrum cordatum</name>
    <dbReference type="NCBI Taxonomy" id="2364126"/>
    <lineage>
        <taxon>Eukaryota</taxon>
        <taxon>Sar</taxon>
        <taxon>Alveolata</taxon>
        <taxon>Dinophyceae</taxon>
        <taxon>Prorocentrales</taxon>
        <taxon>Prorocentraceae</taxon>
        <taxon>Prorocentrum</taxon>
    </lineage>
</organism>
<evidence type="ECO:0000313" key="2">
    <source>
        <dbReference type="EMBL" id="CAK0901483.1"/>
    </source>
</evidence>
<gene>
    <name evidence="2" type="ORF">PCOR1329_LOCUS78407</name>
</gene>
<evidence type="ECO:0000256" key="1">
    <source>
        <dbReference type="SAM" id="MobiDB-lite"/>
    </source>
</evidence>
<feature type="non-terminal residue" evidence="2">
    <location>
        <position position="409"/>
    </location>
</feature>
<evidence type="ECO:0000313" key="3">
    <source>
        <dbReference type="Proteomes" id="UP001189429"/>
    </source>
</evidence>